<name>A0A0M3TKP4_LEPIR</name>
<reference evidence="2 3" key="1">
    <citation type="journal article" date="2015" name="Genome Announc.">
        <title>Whole-Genome Sequence of Leptospira interrogans Serovar Hardjo Subtype Hardjoprajitno Strain Norma, Isolated from Cattle in a Leptospirosis Outbreak in Brazil.</title>
        <authorList>
            <person name="Cosate M.R."/>
            <person name="Soares S.C."/>
            <person name="Mendes T.A."/>
            <person name="Raittz R.T."/>
            <person name="Moreira E.C."/>
            <person name="Leite R."/>
            <person name="Fernandes G.R."/>
            <person name="Haddad J.P."/>
            <person name="Ortega J.M."/>
        </authorList>
    </citation>
    <scope>NUCLEOTIDE SEQUENCE [LARGE SCALE GENOMIC DNA]</scope>
    <source>
        <strain evidence="2 3">Norma</strain>
    </source>
</reference>
<evidence type="ECO:0000313" key="3">
    <source>
        <dbReference type="Proteomes" id="UP000056502"/>
    </source>
</evidence>
<evidence type="ECO:0000313" key="2">
    <source>
        <dbReference type="EMBL" id="ALE37715.1"/>
    </source>
</evidence>
<protein>
    <submittedName>
        <fullName evidence="2">Uncharacterized protein</fullName>
    </submittedName>
</protein>
<dbReference type="PATRIC" id="fig|1279460.3.peg.492"/>
<sequence length="47" mass="5246">MRSNSTKCSLYKSDPLKPKNGQENSADTSLRIDIQGDFSLSKDILEN</sequence>
<accession>A0A0M3TKP4</accession>
<dbReference type="Proteomes" id="UP000056502">
    <property type="component" value="Chromosome I"/>
</dbReference>
<organism evidence="2">
    <name type="scientific">Leptospira interrogans serovar Hardjo str. Norma</name>
    <dbReference type="NCBI Taxonomy" id="1279460"/>
    <lineage>
        <taxon>Bacteria</taxon>
        <taxon>Pseudomonadati</taxon>
        <taxon>Spirochaetota</taxon>
        <taxon>Spirochaetia</taxon>
        <taxon>Leptospirales</taxon>
        <taxon>Leptospiraceae</taxon>
        <taxon>Leptospira</taxon>
    </lineage>
</organism>
<evidence type="ECO:0000256" key="1">
    <source>
        <dbReference type="SAM" id="MobiDB-lite"/>
    </source>
</evidence>
<gene>
    <name evidence="2" type="ORF">G436_0492</name>
</gene>
<dbReference type="AlphaFoldDB" id="A0A0M3TKP4"/>
<proteinExistence type="predicted"/>
<feature type="region of interest" description="Disordered" evidence="1">
    <location>
        <begin position="1"/>
        <end position="30"/>
    </location>
</feature>
<dbReference type="EMBL" id="CP012603">
    <property type="protein sequence ID" value="ALE37715.1"/>
    <property type="molecule type" value="Genomic_DNA"/>
</dbReference>